<reference evidence="1" key="1">
    <citation type="submission" date="2019-01" db="EMBL/GenBank/DDBJ databases">
        <title>Draft genome sequences of three monokaryotic isolates of the white-rot basidiomycete fungus Dichomitus squalens.</title>
        <authorList>
            <consortium name="DOE Joint Genome Institute"/>
            <person name="Lopez S.C."/>
            <person name="Andreopoulos B."/>
            <person name="Pangilinan J."/>
            <person name="Lipzen A."/>
            <person name="Riley R."/>
            <person name="Ahrendt S."/>
            <person name="Ng V."/>
            <person name="Barry K."/>
            <person name="Daum C."/>
            <person name="Grigoriev I.V."/>
            <person name="Hilden K.S."/>
            <person name="Makela M.R."/>
            <person name="de Vries R.P."/>
        </authorList>
    </citation>
    <scope>NUCLEOTIDE SEQUENCE [LARGE SCALE GENOMIC DNA]</scope>
    <source>
        <strain evidence="1">OM18370.1</strain>
    </source>
</reference>
<dbReference type="EMBL" id="ML143393">
    <property type="protein sequence ID" value="TBU32978.1"/>
    <property type="molecule type" value="Genomic_DNA"/>
</dbReference>
<dbReference type="AlphaFoldDB" id="A0A4Q9MZS6"/>
<protein>
    <submittedName>
        <fullName evidence="1">Uncharacterized protein</fullName>
    </submittedName>
</protein>
<dbReference type="Proteomes" id="UP000292957">
    <property type="component" value="Unassembled WGS sequence"/>
</dbReference>
<proteinExistence type="predicted"/>
<accession>A0A4Q9MZS6</accession>
<name>A0A4Q9MZS6_9APHY</name>
<gene>
    <name evidence="1" type="ORF">BD311DRAFT_517675</name>
</gene>
<evidence type="ECO:0000313" key="1">
    <source>
        <dbReference type="EMBL" id="TBU32978.1"/>
    </source>
</evidence>
<dbReference type="PROSITE" id="PS51257">
    <property type="entry name" value="PROKAR_LIPOPROTEIN"/>
    <property type="match status" value="1"/>
</dbReference>
<organism evidence="1">
    <name type="scientific">Dichomitus squalens</name>
    <dbReference type="NCBI Taxonomy" id="114155"/>
    <lineage>
        <taxon>Eukaryota</taxon>
        <taxon>Fungi</taxon>
        <taxon>Dikarya</taxon>
        <taxon>Basidiomycota</taxon>
        <taxon>Agaricomycotina</taxon>
        <taxon>Agaricomycetes</taxon>
        <taxon>Polyporales</taxon>
        <taxon>Polyporaceae</taxon>
        <taxon>Dichomitus</taxon>
    </lineage>
</organism>
<sequence>MRNDGYLGPHFALCSCALPGIDILCCPKSFKQRMIDACGLDDVLFNVACLHIPILQAYDLSRRFFPASTLKLCRGNACLAFAVDILILSVKV</sequence>